<dbReference type="HOGENOM" id="CLU_3189042_0_0_0"/>
<proteinExistence type="predicted"/>
<evidence type="ECO:0000313" key="1">
    <source>
        <dbReference type="EMBL" id="AGA30439.1"/>
    </source>
</evidence>
<keyword evidence="2" id="KW-1185">Reference proteome</keyword>
<accession>L0DM36</accession>
<dbReference type="EMBL" id="CP003364">
    <property type="protein sequence ID" value="AGA30439.1"/>
    <property type="molecule type" value="Genomic_DNA"/>
</dbReference>
<dbReference type="AlphaFoldDB" id="L0DM36"/>
<sequence>MKYQISYRSFFPPTLVFPLILSEERTKTCDLRHSWNGCNGGKEPVD</sequence>
<dbReference type="KEGG" id="saci:Sinac_6359"/>
<organism evidence="1 2">
    <name type="scientific">Singulisphaera acidiphila (strain ATCC BAA-1392 / DSM 18658 / VKM B-2454 / MOB10)</name>
    <dbReference type="NCBI Taxonomy" id="886293"/>
    <lineage>
        <taxon>Bacteria</taxon>
        <taxon>Pseudomonadati</taxon>
        <taxon>Planctomycetota</taxon>
        <taxon>Planctomycetia</taxon>
        <taxon>Isosphaerales</taxon>
        <taxon>Isosphaeraceae</taxon>
        <taxon>Singulisphaera</taxon>
    </lineage>
</organism>
<reference evidence="1 2" key="1">
    <citation type="submission" date="2012-02" db="EMBL/GenBank/DDBJ databases">
        <title>Complete sequence of chromosome of Singulisphaera acidiphila DSM 18658.</title>
        <authorList>
            <consortium name="US DOE Joint Genome Institute (JGI-PGF)"/>
            <person name="Lucas S."/>
            <person name="Copeland A."/>
            <person name="Lapidus A."/>
            <person name="Glavina del Rio T."/>
            <person name="Dalin E."/>
            <person name="Tice H."/>
            <person name="Bruce D."/>
            <person name="Goodwin L."/>
            <person name="Pitluck S."/>
            <person name="Peters L."/>
            <person name="Ovchinnikova G."/>
            <person name="Chertkov O."/>
            <person name="Kyrpides N."/>
            <person name="Mavromatis K."/>
            <person name="Ivanova N."/>
            <person name="Brettin T."/>
            <person name="Detter J.C."/>
            <person name="Han C."/>
            <person name="Larimer F."/>
            <person name="Land M."/>
            <person name="Hauser L."/>
            <person name="Markowitz V."/>
            <person name="Cheng J.-F."/>
            <person name="Hugenholtz P."/>
            <person name="Woyke T."/>
            <person name="Wu D."/>
            <person name="Tindall B."/>
            <person name="Pomrenke H."/>
            <person name="Brambilla E."/>
            <person name="Klenk H.-P."/>
            <person name="Eisen J.A."/>
        </authorList>
    </citation>
    <scope>NUCLEOTIDE SEQUENCE [LARGE SCALE GENOMIC DNA]</scope>
    <source>
        <strain evidence="2">ATCC BAA-1392 / DSM 18658 / VKM B-2454 / MOB10</strain>
    </source>
</reference>
<evidence type="ECO:0000313" key="2">
    <source>
        <dbReference type="Proteomes" id="UP000010798"/>
    </source>
</evidence>
<dbReference type="Proteomes" id="UP000010798">
    <property type="component" value="Chromosome"/>
</dbReference>
<name>L0DM36_SINAD</name>
<gene>
    <name evidence="1" type="ordered locus">Sinac_6359</name>
</gene>
<protein>
    <submittedName>
        <fullName evidence="1">Uncharacterized protein</fullName>
    </submittedName>
</protein>